<sequence length="157" mass="17797">MKKCVIFIGLLGLLFTTKAYSQDYTRSIGLRGGYPTALTGKFFTSQNVALEGMLTGYRGGFEFTGLYEMHKNAFDVPYLNWYYGPGFHIGAFDDRYDNYYYNNRGDGFVVGFDFILGLEYTLTDIPFVIGIDFKPGLDIVPNFRGNFGAGVSLRFYF</sequence>
<comment type="caution">
    <text evidence="2">The sequence shown here is derived from an EMBL/GenBank/DDBJ whole genome shotgun (WGS) entry which is preliminary data.</text>
</comment>
<gene>
    <name evidence="2" type="ORF">JKA74_01265</name>
</gene>
<feature type="signal peptide" evidence="1">
    <location>
        <begin position="1"/>
        <end position="21"/>
    </location>
</feature>
<keyword evidence="3" id="KW-1185">Reference proteome</keyword>
<accession>A0A934WVE3</accession>
<evidence type="ECO:0008006" key="4">
    <source>
        <dbReference type="Google" id="ProtNLM"/>
    </source>
</evidence>
<organism evidence="2 3">
    <name type="scientific">Marivirga aurantiaca</name>
    <dbReference type="NCBI Taxonomy" id="2802615"/>
    <lineage>
        <taxon>Bacteria</taxon>
        <taxon>Pseudomonadati</taxon>
        <taxon>Bacteroidota</taxon>
        <taxon>Cytophagia</taxon>
        <taxon>Cytophagales</taxon>
        <taxon>Marivirgaceae</taxon>
        <taxon>Marivirga</taxon>
    </lineage>
</organism>
<evidence type="ECO:0000313" key="3">
    <source>
        <dbReference type="Proteomes" id="UP000611723"/>
    </source>
</evidence>
<protein>
    <recommendedName>
        <fullName evidence="4">Secreted protein</fullName>
    </recommendedName>
</protein>
<keyword evidence="1" id="KW-0732">Signal</keyword>
<dbReference type="RefSeq" id="WP_201429335.1">
    <property type="nucleotide sequence ID" value="NZ_JAEQBW010000001.1"/>
</dbReference>
<dbReference type="AlphaFoldDB" id="A0A934WVE3"/>
<dbReference type="Proteomes" id="UP000611723">
    <property type="component" value="Unassembled WGS sequence"/>
</dbReference>
<reference evidence="2" key="1">
    <citation type="submission" date="2021-01" db="EMBL/GenBank/DDBJ databases">
        <title>Marivirga aurantiaca sp. nov., isolated from intertidal surface sediments.</title>
        <authorList>
            <person name="Zhang M."/>
        </authorList>
    </citation>
    <scope>NUCLEOTIDE SEQUENCE</scope>
    <source>
        <strain evidence="2">S37H4</strain>
    </source>
</reference>
<dbReference type="EMBL" id="JAEQBW010000001">
    <property type="protein sequence ID" value="MBK6263647.1"/>
    <property type="molecule type" value="Genomic_DNA"/>
</dbReference>
<proteinExistence type="predicted"/>
<feature type="chain" id="PRO_5036956371" description="Secreted protein" evidence="1">
    <location>
        <begin position="22"/>
        <end position="157"/>
    </location>
</feature>
<evidence type="ECO:0000256" key="1">
    <source>
        <dbReference type="SAM" id="SignalP"/>
    </source>
</evidence>
<name>A0A934WVE3_9BACT</name>
<evidence type="ECO:0000313" key="2">
    <source>
        <dbReference type="EMBL" id="MBK6263647.1"/>
    </source>
</evidence>